<accession>A0A9P8AHP6</accession>
<comment type="caution">
    <text evidence="3">The sequence shown here is derived from an EMBL/GenBank/DDBJ whole genome shotgun (WGS) entry which is preliminary data.</text>
</comment>
<dbReference type="Proteomes" id="UP000790833">
    <property type="component" value="Unassembled WGS sequence"/>
</dbReference>
<evidence type="ECO:0000256" key="1">
    <source>
        <dbReference type="SAM" id="Phobius"/>
    </source>
</evidence>
<protein>
    <submittedName>
        <fullName evidence="3">Uncharacterized protein</fullName>
    </submittedName>
</protein>
<feature type="transmembrane region" description="Helical" evidence="1">
    <location>
        <begin position="285"/>
        <end position="305"/>
    </location>
</feature>
<name>A0A9P8AHP6_9ASCO</name>
<keyword evidence="1" id="KW-1133">Transmembrane helix</keyword>
<feature type="signal peptide" evidence="2">
    <location>
        <begin position="1"/>
        <end position="20"/>
    </location>
</feature>
<evidence type="ECO:0000256" key="2">
    <source>
        <dbReference type="SAM" id="SignalP"/>
    </source>
</evidence>
<reference evidence="3" key="1">
    <citation type="submission" date="2021-03" db="EMBL/GenBank/DDBJ databases">
        <authorList>
            <person name="Palmer J.M."/>
        </authorList>
    </citation>
    <scope>NUCLEOTIDE SEQUENCE</scope>
    <source>
        <strain evidence="3">ARV_011</strain>
    </source>
</reference>
<keyword evidence="1" id="KW-0472">Membrane</keyword>
<dbReference type="RefSeq" id="XP_043049135.1">
    <property type="nucleotide sequence ID" value="XM_043191492.1"/>
</dbReference>
<dbReference type="AlphaFoldDB" id="A0A9P8AHP6"/>
<evidence type="ECO:0000313" key="3">
    <source>
        <dbReference type="EMBL" id="KAG7193587.1"/>
    </source>
</evidence>
<keyword evidence="1" id="KW-0812">Transmembrane</keyword>
<organism evidence="3 4">
    <name type="scientific">Scheffersomyces spartinae</name>
    <dbReference type="NCBI Taxonomy" id="45513"/>
    <lineage>
        <taxon>Eukaryota</taxon>
        <taxon>Fungi</taxon>
        <taxon>Dikarya</taxon>
        <taxon>Ascomycota</taxon>
        <taxon>Saccharomycotina</taxon>
        <taxon>Pichiomycetes</taxon>
        <taxon>Debaryomycetaceae</taxon>
        <taxon>Scheffersomyces</taxon>
    </lineage>
</organism>
<dbReference type="EMBL" id="JAHMUF010000011">
    <property type="protein sequence ID" value="KAG7193587.1"/>
    <property type="molecule type" value="Genomic_DNA"/>
</dbReference>
<evidence type="ECO:0000313" key="4">
    <source>
        <dbReference type="Proteomes" id="UP000790833"/>
    </source>
</evidence>
<keyword evidence="2" id="KW-0732">Signal</keyword>
<feature type="chain" id="PRO_5040463253" evidence="2">
    <location>
        <begin position="21"/>
        <end position="549"/>
    </location>
</feature>
<dbReference type="GeneID" id="66114031"/>
<keyword evidence="4" id="KW-1185">Reference proteome</keyword>
<feature type="transmembrane region" description="Helical" evidence="1">
    <location>
        <begin position="197"/>
        <end position="216"/>
    </location>
</feature>
<feature type="transmembrane region" description="Helical" evidence="1">
    <location>
        <begin position="325"/>
        <end position="348"/>
    </location>
</feature>
<feature type="transmembrane region" description="Helical" evidence="1">
    <location>
        <begin position="429"/>
        <end position="449"/>
    </location>
</feature>
<feature type="transmembrane region" description="Helical" evidence="1">
    <location>
        <begin position="486"/>
        <end position="506"/>
    </location>
</feature>
<feature type="transmembrane region" description="Helical" evidence="1">
    <location>
        <begin position="237"/>
        <end position="255"/>
    </location>
</feature>
<sequence>MRFSSAAIVIISAVLAVCQASAIILNKDLGVSCAPITYNAKSKLPATIELYVDLITLEDPDKIKDFKLPVLIFRATDIYNFSNVPSIHEYNQEYYANWADLHDLVVDGDKFKLVVERGYPQEIDTSRLLNSFAVLDTEENSNTPQHVDVIFPVKETGLYCVYIAPPKEGLVELKVPIRYQNSYGLLDFTGYCIYSQYKYLISLGIAIFGYLFYYIVKMVGKDYSSMNSLSVMSKLTVFYLIPPIIMVHIIDWILLGVKNKHIASSIDNKAFDFFEVVLRMVESLFGVYFNAIFLLFAMGYGVIYYHNGSRKYRELPLALLRKVKILFTINAIAICIATFLFTNVLSPMYDPTLMPLFPEMLQQKKRSWLVSIIGSLALSLVLLLPMVWSICSFYYFFQTKKLIAKFPPIQSGNDDDVNERITKSFKRSVIVIVGVPFFIFVVGIFAFGVQSGLSNPEFFAKQYANEEQRLLAIFEYMVIGKRLPKMMFWAQILGYYFTVIIFYFIWVRGNNGLLVDNDPLQEYDEVTRYEVYSDDDSQSQSQNSNSTTA</sequence>
<dbReference type="OrthoDB" id="4022842at2759"/>
<feature type="transmembrane region" description="Helical" evidence="1">
    <location>
        <begin position="368"/>
        <end position="397"/>
    </location>
</feature>
<gene>
    <name evidence="3" type="ORF">KQ657_000657</name>
</gene>
<proteinExistence type="predicted"/>